<dbReference type="PANTHER" id="PTHR12415:SF0">
    <property type="entry name" value="TYROSYL-DNA PHOSPHODIESTERASE 1"/>
    <property type="match status" value="1"/>
</dbReference>
<feature type="active site" description="Proton donor/acceptor" evidence="9">
    <location>
        <position position="260"/>
    </location>
</feature>
<evidence type="ECO:0000256" key="10">
    <source>
        <dbReference type="PIRSR" id="PIRSR610347-2"/>
    </source>
</evidence>
<evidence type="ECO:0000256" key="9">
    <source>
        <dbReference type="PIRSR" id="PIRSR610347-1"/>
    </source>
</evidence>
<dbReference type="EMBL" id="JAEPRE010000009">
    <property type="protein sequence ID" value="KAG2237084.1"/>
    <property type="molecule type" value="Genomic_DNA"/>
</dbReference>
<dbReference type="InterPro" id="IPR010347">
    <property type="entry name" value="Tdp1"/>
</dbReference>
<evidence type="ECO:0000313" key="12">
    <source>
        <dbReference type="EMBL" id="KAG2237084.1"/>
    </source>
</evidence>
<feature type="active site" description="Nucleophile" evidence="9">
    <location>
        <position position="21"/>
    </location>
</feature>
<keyword evidence="13" id="KW-1185">Reference proteome</keyword>
<evidence type="ECO:0000256" key="5">
    <source>
        <dbReference type="ARBA" id="ARBA00022801"/>
    </source>
</evidence>
<dbReference type="Proteomes" id="UP000613177">
    <property type="component" value="Unassembled WGS sequence"/>
</dbReference>
<dbReference type="AlphaFoldDB" id="A0A8H7W3D8"/>
<keyword evidence="7" id="KW-0234">DNA repair</keyword>
<evidence type="ECO:0000256" key="7">
    <source>
        <dbReference type="ARBA" id="ARBA00023204"/>
    </source>
</evidence>
<dbReference type="GO" id="GO:0003697">
    <property type="term" value="F:single-stranded DNA binding"/>
    <property type="evidence" value="ECO:0007669"/>
    <property type="project" value="TreeGrafter"/>
</dbReference>
<feature type="binding site" evidence="10">
    <location>
        <position position="262"/>
    </location>
    <ligand>
        <name>substrate</name>
    </ligand>
</feature>
<dbReference type="GO" id="GO:0017005">
    <property type="term" value="F:3'-tyrosyl-DNA phosphodiesterase activity"/>
    <property type="evidence" value="ECO:0007669"/>
    <property type="project" value="TreeGrafter"/>
</dbReference>
<feature type="binding site" evidence="10">
    <location>
        <position position="23"/>
    </location>
    <ligand>
        <name>substrate</name>
    </ligand>
</feature>
<accession>A0A8H7W3D8</accession>
<sequence length="370" mass="42814">SKRSNIIVDSPELRDKYGTHHTKTMLLFFRDPETGIKTVQMVVMTANLIQEDWEDMTQGVYRTPRCPLKSIAKRGIRGTLIGSEYGSPFEHQLIKYLKAYQLRRVFDIIIRLKLYDWSSCKAILIGSVPGRHKASAFESWGIERLATVLRQHVDLLEPCRSSSQLILQCSSMAFSPQKWFDSVCQRMSESMEKNSRVRAPKICVVYPTIETATKSVTGRYTSGDFLRFEEKSYQKNHAWFDSYLYDWKSRNAGRQHIMPHIKTYTRVYQDTDGQPSVAWHLLTSSNLSRAAWGEYQINETQLYIKSFELGVFFCPSLWEVDDDASTEVVLRPTTNPKTYAGTRKVVHVRLPYDLPLVRHSKPGQCFTRIE</sequence>
<name>A0A8H7W3D8_9FUNG</name>
<evidence type="ECO:0000256" key="2">
    <source>
        <dbReference type="ARBA" id="ARBA00010205"/>
    </source>
</evidence>
<comment type="caution">
    <text evidence="12">The sequence shown here is derived from an EMBL/GenBank/DDBJ whole genome shotgun (WGS) entry which is preliminary data.</text>
</comment>
<dbReference type="GO" id="GO:0006281">
    <property type="term" value="P:DNA repair"/>
    <property type="evidence" value="ECO:0007669"/>
    <property type="project" value="UniProtKB-KW"/>
</dbReference>
<keyword evidence="6" id="KW-0269">Exonuclease</keyword>
<keyword evidence="3" id="KW-0540">Nuclease</keyword>
<dbReference type="GO" id="GO:0004527">
    <property type="term" value="F:exonuclease activity"/>
    <property type="evidence" value="ECO:0007669"/>
    <property type="project" value="UniProtKB-KW"/>
</dbReference>
<dbReference type="GO" id="GO:0005634">
    <property type="term" value="C:nucleus"/>
    <property type="evidence" value="ECO:0007669"/>
    <property type="project" value="UniProtKB-SubCell"/>
</dbReference>
<gene>
    <name evidence="12" type="ORF">INT48_004585</name>
</gene>
<protein>
    <recommendedName>
        <fullName evidence="14">Tyrosyl-DNA phosphodiesterase 1</fullName>
    </recommendedName>
</protein>
<dbReference type="Pfam" id="PF06087">
    <property type="entry name" value="Tyr-DNA_phospho"/>
    <property type="match status" value="1"/>
</dbReference>
<evidence type="ECO:0000256" key="11">
    <source>
        <dbReference type="PIRSR" id="PIRSR610347-3"/>
    </source>
</evidence>
<comment type="subcellular location">
    <subcellularLocation>
        <location evidence="1">Nucleus</location>
    </subcellularLocation>
</comment>
<dbReference type="Gene3D" id="3.30.870.10">
    <property type="entry name" value="Endonuclease Chain A"/>
    <property type="match status" value="2"/>
</dbReference>
<evidence type="ECO:0000256" key="3">
    <source>
        <dbReference type="ARBA" id="ARBA00022722"/>
    </source>
</evidence>
<evidence type="ECO:0000256" key="8">
    <source>
        <dbReference type="ARBA" id="ARBA00023242"/>
    </source>
</evidence>
<dbReference type="SUPFAM" id="SSF56024">
    <property type="entry name" value="Phospholipase D/nuclease"/>
    <property type="match status" value="2"/>
</dbReference>
<evidence type="ECO:0000256" key="6">
    <source>
        <dbReference type="ARBA" id="ARBA00022839"/>
    </source>
</evidence>
<organism evidence="12 13">
    <name type="scientific">Thamnidium elegans</name>
    <dbReference type="NCBI Taxonomy" id="101142"/>
    <lineage>
        <taxon>Eukaryota</taxon>
        <taxon>Fungi</taxon>
        <taxon>Fungi incertae sedis</taxon>
        <taxon>Mucoromycota</taxon>
        <taxon>Mucoromycotina</taxon>
        <taxon>Mucoromycetes</taxon>
        <taxon>Mucorales</taxon>
        <taxon>Mucorineae</taxon>
        <taxon>Mucoraceae</taxon>
        <taxon>Thamnidium</taxon>
    </lineage>
</organism>
<dbReference type="GO" id="GO:0003690">
    <property type="term" value="F:double-stranded DNA binding"/>
    <property type="evidence" value="ECO:0007669"/>
    <property type="project" value="TreeGrafter"/>
</dbReference>
<keyword evidence="8" id="KW-0539">Nucleus</keyword>
<dbReference type="PANTHER" id="PTHR12415">
    <property type="entry name" value="TYROSYL-DNA PHOSPHODIESTERASE 1"/>
    <property type="match status" value="1"/>
</dbReference>
<comment type="similarity">
    <text evidence="2">Belongs to the tyrosyl-DNA phosphodiesterase family.</text>
</comment>
<evidence type="ECO:0000313" key="13">
    <source>
        <dbReference type="Proteomes" id="UP000613177"/>
    </source>
</evidence>
<keyword evidence="4" id="KW-0227">DNA damage</keyword>
<reference evidence="12" key="1">
    <citation type="submission" date="2021-01" db="EMBL/GenBank/DDBJ databases">
        <title>Metabolic potential, ecology and presence of endohyphal bacteria is reflected in genomic diversity of Mucoromycotina.</title>
        <authorList>
            <person name="Muszewska A."/>
            <person name="Okrasinska A."/>
            <person name="Steczkiewicz K."/>
            <person name="Drgas O."/>
            <person name="Orlowska M."/>
            <person name="Perlinska-Lenart U."/>
            <person name="Aleksandrzak-Piekarczyk T."/>
            <person name="Szatraj K."/>
            <person name="Zielenkiewicz U."/>
            <person name="Pilsyk S."/>
            <person name="Malc E."/>
            <person name="Mieczkowski P."/>
            <person name="Kruszewska J.S."/>
            <person name="Biernat P."/>
            <person name="Pawlowska J."/>
        </authorList>
    </citation>
    <scope>NUCLEOTIDE SEQUENCE</scope>
    <source>
        <strain evidence="12">WA0000018081</strain>
    </source>
</reference>
<keyword evidence="5" id="KW-0378">Hydrolase</keyword>
<feature type="non-terminal residue" evidence="12">
    <location>
        <position position="1"/>
    </location>
</feature>
<feature type="site" description="Interaction with DNA" evidence="11">
    <location>
        <position position="288"/>
    </location>
</feature>
<evidence type="ECO:0000256" key="4">
    <source>
        <dbReference type="ARBA" id="ARBA00022763"/>
    </source>
</evidence>
<proteinExistence type="inferred from homology"/>
<evidence type="ECO:0000256" key="1">
    <source>
        <dbReference type="ARBA" id="ARBA00004123"/>
    </source>
</evidence>
<evidence type="ECO:0008006" key="14">
    <source>
        <dbReference type="Google" id="ProtNLM"/>
    </source>
</evidence>